<protein>
    <submittedName>
        <fullName evidence="4">Uncharacterized protein LOC101864186</fullName>
    </submittedName>
</protein>
<feature type="coiled-coil region" evidence="1">
    <location>
        <begin position="345"/>
        <end position="382"/>
    </location>
</feature>
<keyword evidence="3" id="KW-1185">Reference proteome</keyword>
<feature type="compositionally biased region" description="Basic and acidic residues" evidence="2">
    <location>
        <begin position="218"/>
        <end position="232"/>
    </location>
</feature>
<feature type="compositionally biased region" description="Basic and acidic residues" evidence="2">
    <location>
        <begin position="254"/>
        <end position="275"/>
    </location>
</feature>
<evidence type="ECO:0000313" key="4">
    <source>
        <dbReference type="RefSeq" id="XP_012935948.1"/>
    </source>
</evidence>
<proteinExistence type="predicted"/>
<evidence type="ECO:0000256" key="1">
    <source>
        <dbReference type="SAM" id="Coils"/>
    </source>
</evidence>
<organism evidence="3 4">
    <name type="scientific">Aplysia californica</name>
    <name type="common">California sea hare</name>
    <dbReference type="NCBI Taxonomy" id="6500"/>
    <lineage>
        <taxon>Eukaryota</taxon>
        <taxon>Metazoa</taxon>
        <taxon>Spiralia</taxon>
        <taxon>Lophotrochozoa</taxon>
        <taxon>Mollusca</taxon>
        <taxon>Gastropoda</taxon>
        <taxon>Heterobranchia</taxon>
        <taxon>Euthyneura</taxon>
        <taxon>Tectipleura</taxon>
        <taxon>Aplysiida</taxon>
        <taxon>Aplysioidea</taxon>
        <taxon>Aplysiidae</taxon>
        <taxon>Aplysia</taxon>
    </lineage>
</organism>
<feature type="compositionally biased region" description="Basic and acidic residues" evidence="2">
    <location>
        <begin position="287"/>
        <end position="315"/>
    </location>
</feature>
<feature type="compositionally biased region" description="Basic residues" evidence="2">
    <location>
        <begin position="473"/>
        <end position="483"/>
    </location>
</feature>
<feature type="compositionally biased region" description="Basic and acidic residues" evidence="2">
    <location>
        <begin position="119"/>
        <end position="129"/>
    </location>
</feature>
<feature type="compositionally biased region" description="Polar residues" evidence="2">
    <location>
        <begin position="85"/>
        <end position="95"/>
    </location>
</feature>
<name>A0ABM0ZWG9_APLCA</name>
<evidence type="ECO:0000313" key="3">
    <source>
        <dbReference type="Proteomes" id="UP000694888"/>
    </source>
</evidence>
<feature type="region of interest" description="Disordered" evidence="2">
    <location>
        <begin position="468"/>
        <end position="497"/>
    </location>
</feature>
<feature type="compositionally biased region" description="Acidic residues" evidence="2">
    <location>
        <begin position="551"/>
        <end position="560"/>
    </location>
</feature>
<accession>A0ABM0ZWG9</accession>
<feature type="compositionally biased region" description="Polar residues" evidence="2">
    <location>
        <begin position="54"/>
        <end position="66"/>
    </location>
</feature>
<evidence type="ECO:0000256" key="2">
    <source>
        <dbReference type="SAM" id="MobiDB-lite"/>
    </source>
</evidence>
<feature type="compositionally biased region" description="Acidic residues" evidence="2">
    <location>
        <begin position="109"/>
        <end position="118"/>
    </location>
</feature>
<feature type="compositionally biased region" description="Polar residues" evidence="2">
    <location>
        <begin position="520"/>
        <end position="545"/>
    </location>
</feature>
<dbReference type="RefSeq" id="XP_012935948.1">
    <property type="nucleotide sequence ID" value="XM_013080494.2"/>
</dbReference>
<feature type="compositionally biased region" description="Basic and acidic residues" evidence="2">
    <location>
        <begin position="1"/>
        <end position="10"/>
    </location>
</feature>
<sequence length="560" mass="61639">MSGTFKDRIRSLIRSGLRRQKTVSHSPPPSATRPASTLQQRISHPSSHPYCVPRSSSTSEGLQDPSTKAGCSRDPNYVFSRRHSSTLPFTQSDQNFLPPCSGRDLSHNDDDDDDADEDRNDHEDREKLSPIKTPESARYTAISPIAHFYEVYKANGGKFSKTTGAGGGNSAKLKCLTGSSMRREKSDSSEDLINCVTICSQNIPEPTFHNDVGYTETKQSDVAERKETKSEDQGSAGTVEDGNSGADQQNAADTLKDRGREGTVERCQPKEEASKKIQMCSSPKNNASKEGDLDGNDDDHGVENKGSAEESKDMMSDETGMVDVYRLQEEASVTGQLLWKGIRRYRKKTAKIAALQKYIDQLNRETAELKRLHTQANRATRALLLEGREVKNAMAAVCDVTVATIRKETQAQKLEPLCYRRYINLRTAADATNVLTAIRNRQRALSDLEVLVYRKQLVLHHSLPCQEVEKTPSKKMKSTKASKRKEQDQEPPLLPKDTRCVTLEITSAVATPVAVDQESVSWSNLVSGSDSTPTLSVALSGSNDVTGPGENEGDEQGTEV</sequence>
<feature type="region of interest" description="Disordered" evidence="2">
    <location>
        <begin position="520"/>
        <end position="560"/>
    </location>
</feature>
<reference evidence="4" key="1">
    <citation type="submission" date="2025-08" db="UniProtKB">
        <authorList>
            <consortium name="RefSeq"/>
        </authorList>
    </citation>
    <scope>IDENTIFICATION</scope>
</reference>
<feature type="region of interest" description="Disordered" evidence="2">
    <location>
        <begin position="206"/>
        <end position="317"/>
    </location>
</feature>
<dbReference type="Proteomes" id="UP000694888">
    <property type="component" value="Unplaced"/>
</dbReference>
<dbReference type="GeneID" id="101864186"/>
<feature type="region of interest" description="Disordered" evidence="2">
    <location>
        <begin position="1"/>
        <end position="134"/>
    </location>
</feature>
<keyword evidence="1" id="KW-0175">Coiled coil</keyword>
<gene>
    <name evidence="4" type="primary">LOC101864186</name>
</gene>